<name>A0A0B1SUU1_OESDE</name>
<dbReference type="PANTHER" id="PTHR10459">
    <property type="entry name" value="DNA LIGASE"/>
    <property type="match status" value="1"/>
</dbReference>
<dbReference type="EMBL" id="KN557367">
    <property type="protein sequence ID" value="KHJ87626.1"/>
    <property type="molecule type" value="Genomic_DNA"/>
</dbReference>
<keyword evidence="14" id="KW-0539">Nucleus</keyword>
<dbReference type="FunFam" id="3.90.228.10:FF:000002">
    <property type="entry name" value="Poly [ADP-ribose] polymerase"/>
    <property type="match status" value="1"/>
</dbReference>
<evidence type="ECO:0000256" key="6">
    <source>
        <dbReference type="ARBA" id="ARBA00022695"/>
    </source>
</evidence>
<dbReference type="InterPro" id="IPR004102">
    <property type="entry name" value="Poly(ADP-ribose)pol_reg_dom"/>
</dbReference>
<dbReference type="GO" id="GO:0070212">
    <property type="term" value="P:protein poly-ADP-ribosylation"/>
    <property type="evidence" value="ECO:0007669"/>
    <property type="project" value="TreeGrafter"/>
</dbReference>
<dbReference type="Pfam" id="PF05406">
    <property type="entry name" value="WGR"/>
    <property type="match status" value="1"/>
</dbReference>
<dbReference type="SUPFAM" id="SSF142921">
    <property type="entry name" value="WGR domain-like"/>
    <property type="match status" value="1"/>
</dbReference>
<comment type="catalytic activity">
    <reaction evidence="16">
        <text>NAD(+) + (ADP-D-ribosyl)n-acceptor = nicotinamide + (ADP-D-ribosyl)n+1-acceptor + H(+).</text>
        <dbReference type="EC" id="2.4.2.30"/>
    </reaction>
</comment>
<dbReference type="GO" id="GO:0140806">
    <property type="term" value="F:NAD+-protein-aspartate ADP-ribosyltransferase activity"/>
    <property type="evidence" value="ECO:0007669"/>
    <property type="project" value="RHEA"/>
</dbReference>
<accession>A0A0B1SUU1</accession>
<dbReference type="Pfam" id="PF02877">
    <property type="entry name" value="PARP_reg"/>
    <property type="match status" value="1"/>
</dbReference>
<evidence type="ECO:0000256" key="1">
    <source>
        <dbReference type="ARBA" id="ARBA00000438"/>
    </source>
</evidence>
<evidence type="ECO:0000256" key="2">
    <source>
        <dbReference type="ARBA" id="ARBA00000459"/>
    </source>
</evidence>
<dbReference type="InterPro" id="IPR008893">
    <property type="entry name" value="WGR_domain"/>
</dbReference>
<evidence type="ECO:0000256" key="5">
    <source>
        <dbReference type="ARBA" id="ARBA00022679"/>
    </source>
</evidence>
<evidence type="ECO:0000256" key="17">
    <source>
        <dbReference type="ARBA" id="ARBA00071874"/>
    </source>
</evidence>
<evidence type="ECO:0000256" key="7">
    <source>
        <dbReference type="ARBA" id="ARBA00022723"/>
    </source>
</evidence>
<dbReference type="GO" id="GO:0005730">
    <property type="term" value="C:nucleolus"/>
    <property type="evidence" value="ECO:0007669"/>
    <property type="project" value="TreeGrafter"/>
</dbReference>
<evidence type="ECO:0000313" key="22">
    <source>
        <dbReference type="EMBL" id="KHJ87626.1"/>
    </source>
</evidence>
<evidence type="ECO:0000259" key="20">
    <source>
        <dbReference type="PROSITE" id="PS51060"/>
    </source>
</evidence>
<evidence type="ECO:0000256" key="16">
    <source>
        <dbReference type="ARBA" id="ARBA00033987"/>
    </source>
</evidence>
<gene>
    <name evidence="22" type="ORF">OESDEN_12596</name>
</gene>
<keyword evidence="5 18" id="KW-0808">Transferase</keyword>
<sequence>MQSNRNSYYKIQLLRHDSSKIFYLFRSWGRVGTTIGGNKTETFNDEHSAVASFERLFLEKTGNYWQHKDNFEKKPGLMGLIETDFSELDQSKKSEIAPGSKTKLDRAIKEIIMMIFDINQLKQSMLGFQLDLEKMPLGKLSKKQIMSAYSVLTELQQMMSGDADPDRVLDASNRFYSLIPHDFGMNSPPLLNTEELIKFRKCGMLDSLLDIQIAYEVIKDEKTEAEADSDPVDVNYERLKCKMEVVKKNSAEFKTINTYLRNTHGKTHNWYHLELVDLIRVDREGEGKKFKADIGNRRLLWHGSMVTNFAGILSQGLRIAPPEAPVTGYMFGKGVYFADMVSKSANYCRVGTGDDGLMLLCDVALGKIKPETGAKMHSLDTIKGYNSVQGIGSMEPDPNELVETLDGSTIHMGKPVDAKRNAGLIYNEFIVYDVDQIKMRYLLRVRFNQPK</sequence>
<dbReference type="GO" id="GO:0016779">
    <property type="term" value="F:nucleotidyltransferase activity"/>
    <property type="evidence" value="ECO:0007669"/>
    <property type="project" value="UniProtKB-KW"/>
</dbReference>
<keyword evidence="11" id="KW-0862">Zinc</keyword>
<evidence type="ECO:0000256" key="3">
    <source>
        <dbReference type="ARBA" id="ARBA00004123"/>
    </source>
</evidence>
<evidence type="ECO:0000256" key="4">
    <source>
        <dbReference type="ARBA" id="ARBA00022676"/>
    </source>
</evidence>
<keyword evidence="13" id="KW-0238">DNA-binding</keyword>
<evidence type="ECO:0000256" key="11">
    <source>
        <dbReference type="ARBA" id="ARBA00022833"/>
    </source>
</evidence>
<evidence type="ECO:0000256" key="14">
    <source>
        <dbReference type="ARBA" id="ARBA00023242"/>
    </source>
</evidence>
<evidence type="ECO:0000259" key="21">
    <source>
        <dbReference type="PROSITE" id="PS51977"/>
    </source>
</evidence>
<evidence type="ECO:0000313" key="23">
    <source>
        <dbReference type="Proteomes" id="UP000053660"/>
    </source>
</evidence>
<dbReference type="InterPro" id="IPR036616">
    <property type="entry name" value="Poly(ADP-ribose)pol_reg_dom_sf"/>
</dbReference>
<evidence type="ECO:0000256" key="15">
    <source>
        <dbReference type="ARBA" id="ARBA00024347"/>
    </source>
</evidence>
<feature type="domain" description="WGR" evidence="21">
    <location>
        <begin position="1"/>
        <end position="78"/>
    </location>
</feature>
<organism evidence="22 23">
    <name type="scientific">Oesophagostomum dentatum</name>
    <name type="common">Nodular worm</name>
    <dbReference type="NCBI Taxonomy" id="61180"/>
    <lineage>
        <taxon>Eukaryota</taxon>
        <taxon>Metazoa</taxon>
        <taxon>Ecdysozoa</taxon>
        <taxon>Nematoda</taxon>
        <taxon>Chromadorea</taxon>
        <taxon>Rhabditida</taxon>
        <taxon>Rhabditina</taxon>
        <taxon>Rhabditomorpha</taxon>
        <taxon>Strongyloidea</taxon>
        <taxon>Strongylidae</taxon>
        <taxon>Oesophagostomum</taxon>
    </lineage>
</organism>
<comment type="catalytic activity">
    <reaction evidence="1">
        <text>L-aspartyl-[protein] + NAD(+) = 4-O-(ADP-D-ribosyl)-L-aspartyl-[protein] + nicotinamide</text>
        <dbReference type="Rhea" id="RHEA:54424"/>
        <dbReference type="Rhea" id="RHEA-COMP:9867"/>
        <dbReference type="Rhea" id="RHEA-COMP:13832"/>
        <dbReference type="ChEBI" id="CHEBI:17154"/>
        <dbReference type="ChEBI" id="CHEBI:29961"/>
        <dbReference type="ChEBI" id="CHEBI:57540"/>
        <dbReference type="ChEBI" id="CHEBI:138102"/>
    </reaction>
</comment>
<keyword evidence="23" id="KW-1185">Reference proteome</keyword>
<dbReference type="SUPFAM" id="SSF56399">
    <property type="entry name" value="ADP-ribosylation"/>
    <property type="match status" value="1"/>
</dbReference>
<dbReference type="CDD" id="cd08001">
    <property type="entry name" value="WGR_PARP1_like"/>
    <property type="match status" value="1"/>
</dbReference>
<dbReference type="EC" id="2.4.2.-" evidence="18"/>
<dbReference type="GO" id="GO:0006302">
    <property type="term" value="P:double-strand break repair"/>
    <property type="evidence" value="ECO:0007669"/>
    <property type="project" value="TreeGrafter"/>
</dbReference>
<dbReference type="PANTHER" id="PTHR10459:SF60">
    <property type="entry name" value="POLY [ADP-RIBOSE] POLYMERASE 2"/>
    <property type="match status" value="1"/>
</dbReference>
<dbReference type="GO" id="GO:0003950">
    <property type="term" value="F:NAD+ poly-ADP-ribosyltransferase activity"/>
    <property type="evidence" value="ECO:0007669"/>
    <property type="project" value="UniProtKB-UniRule"/>
</dbReference>
<keyword evidence="10" id="KW-0863">Zinc-finger</keyword>
<dbReference type="PROSITE" id="PS51060">
    <property type="entry name" value="PARP_ALPHA_HD"/>
    <property type="match status" value="1"/>
</dbReference>
<keyword evidence="12 18" id="KW-0520">NAD</keyword>
<dbReference type="GO" id="GO:0008270">
    <property type="term" value="F:zinc ion binding"/>
    <property type="evidence" value="ECO:0007669"/>
    <property type="project" value="UniProtKB-KW"/>
</dbReference>
<dbReference type="SMART" id="SM00773">
    <property type="entry name" value="WGR"/>
    <property type="match status" value="1"/>
</dbReference>
<keyword evidence="8" id="KW-0677">Repeat</keyword>
<evidence type="ECO:0000256" key="10">
    <source>
        <dbReference type="ARBA" id="ARBA00022771"/>
    </source>
</evidence>
<dbReference type="InterPro" id="IPR012317">
    <property type="entry name" value="Poly(ADP-ribose)pol_cat_dom"/>
</dbReference>
<dbReference type="PROSITE" id="PS51059">
    <property type="entry name" value="PARP_CATALYTIC"/>
    <property type="match status" value="1"/>
</dbReference>
<dbReference type="GO" id="GO:0140807">
    <property type="term" value="F:NAD+-protein-glutamate ADP-ribosyltransferase activity"/>
    <property type="evidence" value="ECO:0007669"/>
    <property type="project" value="RHEA"/>
</dbReference>
<keyword evidence="7" id="KW-0479">Metal-binding</keyword>
<feature type="domain" description="PARP alpha-helical" evidence="20">
    <location>
        <begin position="101"/>
        <end position="219"/>
    </location>
</feature>
<dbReference type="AlphaFoldDB" id="A0A0B1SUU1"/>
<dbReference type="FunFam" id="1.20.142.10:FF:000001">
    <property type="entry name" value="Poly [ADP-ribose] polymerase"/>
    <property type="match status" value="1"/>
</dbReference>
<proteinExistence type="inferred from homology"/>
<reference evidence="22 23" key="1">
    <citation type="submission" date="2014-03" db="EMBL/GenBank/DDBJ databases">
        <title>Draft genome of the hookworm Oesophagostomum dentatum.</title>
        <authorList>
            <person name="Mitreva M."/>
        </authorList>
    </citation>
    <scope>NUCLEOTIDE SEQUENCE [LARGE SCALE GENOMIC DNA]</scope>
    <source>
        <strain evidence="22 23">OD-Hann</strain>
    </source>
</reference>
<dbReference type="Proteomes" id="UP000053660">
    <property type="component" value="Unassembled WGS sequence"/>
</dbReference>
<dbReference type="InterPro" id="IPR036930">
    <property type="entry name" value="WGR_dom_sf"/>
</dbReference>
<evidence type="ECO:0000256" key="13">
    <source>
        <dbReference type="ARBA" id="ARBA00023125"/>
    </source>
</evidence>
<dbReference type="Pfam" id="PF00644">
    <property type="entry name" value="PARP"/>
    <property type="match status" value="1"/>
</dbReference>
<dbReference type="Gene3D" id="3.90.228.10">
    <property type="match status" value="1"/>
</dbReference>
<evidence type="ECO:0000256" key="8">
    <source>
        <dbReference type="ARBA" id="ARBA00022737"/>
    </source>
</evidence>
<evidence type="ECO:0000256" key="9">
    <source>
        <dbReference type="ARBA" id="ARBA00022765"/>
    </source>
</evidence>
<dbReference type="Gene3D" id="1.20.142.10">
    <property type="entry name" value="Poly(ADP-ribose) polymerase, regulatory domain"/>
    <property type="match status" value="1"/>
</dbReference>
<evidence type="ECO:0000256" key="18">
    <source>
        <dbReference type="RuleBase" id="RU362114"/>
    </source>
</evidence>
<comment type="catalytic activity">
    <reaction evidence="2">
        <text>L-glutamyl-[protein] + NAD(+) = 5-O-(ADP-D-ribosyl)-L-glutamyl-[protein] + nicotinamide</text>
        <dbReference type="Rhea" id="RHEA:58224"/>
        <dbReference type="Rhea" id="RHEA-COMP:10208"/>
        <dbReference type="Rhea" id="RHEA-COMP:15089"/>
        <dbReference type="ChEBI" id="CHEBI:17154"/>
        <dbReference type="ChEBI" id="CHEBI:29973"/>
        <dbReference type="ChEBI" id="CHEBI:57540"/>
        <dbReference type="ChEBI" id="CHEBI:142540"/>
    </reaction>
</comment>
<feature type="domain" description="PARP catalytic" evidence="19">
    <location>
        <begin position="230"/>
        <end position="451"/>
    </location>
</feature>
<dbReference type="InterPro" id="IPR050800">
    <property type="entry name" value="ARTD/PARP"/>
</dbReference>
<dbReference type="GO" id="GO:0003677">
    <property type="term" value="F:DNA binding"/>
    <property type="evidence" value="ECO:0007669"/>
    <property type="project" value="UniProtKB-KW"/>
</dbReference>
<dbReference type="OrthoDB" id="429950at2759"/>
<keyword evidence="4 18" id="KW-0328">Glycosyltransferase</keyword>
<comment type="similarity">
    <text evidence="15">Belongs to the ARTD/PARP family.</text>
</comment>
<evidence type="ECO:0000259" key="19">
    <source>
        <dbReference type="PROSITE" id="PS51059"/>
    </source>
</evidence>
<keyword evidence="9" id="KW-0013">ADP-ribosylation</keyword>
<protein>
    <recommendedName>
        <fullName evidence="17 18">Poly [ADP-ribose] polymerase</fullName>
        <shortName evidence="18">PARP</shortName>
        <ecNumber evidence="18">2.4.2.-</ecNumber>
    </recommendedName>
</protein>
<keyword evidence="6" id="KW-0548">Nucleotidyltransferase</keyword>
<dbReference type="SUPFAM" id="SSF47587">
    <property type="entry name" value="Domain of poly(ADP-ribose) polymerase"/>
    <property type="match status" value="1"/>
</dbReference>
<dbReference type="PROSITE" id="PS51977">
    <property type="entry name" value="WGR"/>
    <property type="match status" value="1"/>
</dbReference>
<comment type="subcellular location">
    <subcellularLocation>
        <location evidence="3">Nucleus</location>
    </subcellularLocation>
</comment>
<dbReference type="CDD" id="cd01437">
    <property type="entry name" value="parp_like"/>
    <property type="match status" value="1"/>
</dbReference>
<evidence type="ECO:0000256" key="12">
    <source>
        <dbReference type="ARBA" id="ARBA00023027"/>
    </source>
</evidence>